<feature type="binding site" evidence="4">
    <location>
        <begin position="136"/>
        <end position="142"/>
    </location>
    <ligand>
        <name>ATP</name>
        <dbReference type="ChEBI" id="CHEBI:30616"/>
    </ligand>
</feature>
<proteinExistence type="inferred from homology"/>
<dbReference type="GO" id="GO:0004638">
    <property type="term" value="F:phosphoribosylaminoimidazole carboxylase activity"/>
    <property type="evidence" value="ECO:0007669"/>
    <property type="project" value="InterPro"/>
</dbReference>
<dbReference type="NCBIfam" id="NF004679">
    <property type="entry name" value="PRK06019.1-5"/>
    <property type="match status" value="1"/>
</dbReference>
<dbReference type="Pfam" id="PF17769">
    <property type="entry name" value="PurK_C"/>
    <property type="match status" value="1"/>
</dbReference>
<feature type="binding site" evidence="4">
    <location>
        <begin position="167"/>
        <end position="170"/>
    </location>
    <ligand>
        <name>ATP</name>
        <dbReference type="ChEBI" id="CHEBI:30616"/>
    </ligand>
</feature>
<dbReference type="InterPro" id="IPR005875">
    <property type="entry name" value="PurK"/>
</dbReference>
<dbReference type="InterPro" id="IPR013815">
    <property type="entry name" value="ATP_grasp_subdomain_1"/>
</dbReference>
<dbReference type="NCBIfam" id="TIGR01161">
    <property type="entry name" value="purK"/>
    <property type="match status" value="1"/>
</dbReference>
<keyword evidence="1 4" id="KW-0547">Nucleotide-binding</keyword>
<comment type="catalytic activity">
    <reaction evidence="4 5">
        <text>5-amino-1-(5-phospho-beta-D-ribosyl)imidazole + hydrogencarbonate + ATP = 5-carboxyamino-1-(5-phospho-D-ribosyl)imidazole + ADP + phosphate + 2 H(+)</text>
        <dbReference type="Rhea" id="RHEA:19317"/>
        <dbReference type="ChEBI" id="CHEBI:15378"/>
        <dbReference type="ChEBI" id="CHEBI:17544"/>
        <dbReference type="ChEBI" id="CHEBI:30616"/>
        <dbReference type="ChEBI" id="CHEBI:43474"/>
        <dbReference type="ChEBI" id="CHEBI:58730"/>
        <dbReference type="ChEBI" id="CHEBI:137981"/>
        <dbReference type="ChEBI" id="CHEBI:456216"/>
        <dbReference type="EC" id="6.3.4.18"/>
    </reaction>
</comment>
<reference evidence="7 8" key="1">
    <citation type="journal article" date="2010" name="J. Bacteriol.">
        <title>Complete genome sequence of the thermophilic, obligately chemolithoautotrophic hydrogen-oxidizing bacterium Hydrogenobacter thermophilus TK-6.</title>
        <authorList>
            <person name="Arai H."/>
            <person name="Kanbe H."/>
            <person name="Ishii M."/>
            <person name="Igarashi Y."/>
        </authorList>
    </citation>
    <scope>NUCLEOTIDE SEQUENCE [LARGE SCALE GENOMIC DNA]</scope>
    <source>
        <strain evidence="8">DSM 6534 / IAM 12695 / TK-6 [Tokyo]</strain>
    </source>
</reference>
<keyword evidence="8" id="KW-1185">Reference proteome</keyword>
<dbReference type="PANTHER" id="PTHR11609:SF5">
    <property type="entry name" value="PHOSPHORIBOSYLAMINOIMIDAZOLE CARBOXYLASE"/>
    <property type="match status" value="1"/>
</dbReference>
<dbReference type="SUPFAM" id="SSF51246">
    <property type="entry name" value="Rudiment single hybrid motif"/>
    <property type="match status" value="1"/>
</dbReference>
<dbReference type="EC" id="6.3.4.18" evidence="4 5"/>
<evidence type="ECO:0000256" key="2">
    <source>
        <dbReference type="ARBA" id="ARBA00022755"/>
    </source>
</evidence>
<feature type="binding site" evidence="4">
    <location>
        <begin position="248"/>
        <end position="249"/>
    </location>
    <ligand>
        <name>ATP</name>
        <dbReference type="ChEBI" id="CHEBI:30616"/>
    </ligand>
</feature>
<dbReference type="SUPFAM" id="SSF56059">
    <property type="entry name" value="Glutathione synthetase ATP-binding domain-like"/>
    <property type="match status" value="1"/>
</dbReference>
<accession>D3DJ69</accession>
<dbReference type="KEGG" id="hth:HTH_1420"/>
<dbReference type="SUPFAM" id="SSF52440">
    <property type="entry name" value="PreATP-grasp domain"/>
    <property type="match status" value="1"/>
</dbReference>
<dbReference type="PROSITE" id="PS50975">
    <property type="entry name" value="ATP_GRASP"/>
    <property type="match status" value="1"/>
</dbReference>
<gene>
    <name evidence="4 5 7" type="primary">purK</name>
    <name evidence="7" type="ordered locus">HTH_1420</name>
</gene>
<dbReference type="GO" id="GO:0046872">
    <property type="term" value="F:metal ion binding"/>
    <property type="evidence" value="ECO:0007669"/>
    <property type="project" value="InterPro"/>
</dbReference>
<protein>
    <recommendedName>
        <fullName evidence="4 5">N5-carboxyaminoimidazole ribonucleotide synthase</fullName>
        <shortName evidence="4 5">N5-CAIR synthase</shortName>
        <ecNumber evidence="4 5">6.3.4.18</ecNumber>
    </recommendedName>
    <alternativeName>
        <fullName evidence="4 5">5-(carboxyamino)imidazole ribonucleotide synthetase</fullName>
    </alternativeName>
</protein>
<dbReference type="RefSeq" id="WP_012964051.1">
    <property type="nucleotide sequence ID" value="NC_013799.1"/>
</dbReference>
<dbReference type="GO" id="GO:0005524">
    <property type="term" value="F:ATP binding"/>
    <property type="evidence" value="ECO:0007669"/>
    <property type="project" value="UniProtKB-UniRule"/>
</dbReference>
<dbReference type="Gene3D" id="3.40.50.20">
    <property type="match status" value="1"/>
</dbReference>
<dbReference type="Proteomes" id="UP000002574">
    <property type="component" value="Chromosome"/>
</dbReference>
<dbReference type="InterPro" id="IPR011761">
    <property type="entry name" value="ATP-grasp"/>
</dbReference>
<sequence length="358" mass="40847">MRIGILGGGQLGWMTVLEGRKLGFEFFVLDSDPKAPACRVADAVFTPEQVEVFAKNCHVVTCEFEHIEESLIEAVSHLLVPSHHILKLKRSRIEEKSFYRKMGYPTAHFSFAKAKDLLHELKEFRLPAIVKSEKLGYDGKGQYKIEHTSQIEEVLKNHSPQENFLIEEFVDFLFEFSLIGVRNKRGQVRVYPITVNYHDGGILLYNYTKNIQIKEAEDIITSLMSDLNLVGLLAVEFFFCKDGKVLINEMAPRPHNTGHYTLDGCYTSQFENLLRAIADLPLGSTKLKLPSGMVNLLGISLEDMDMEGILSMEGAKLYWYGKEKRERRKMGHINVVGETQEQVAEKIKSILELLHQRI</sequence>
<name>D3DJ69_HYDTT</name>
<dbReference type="KEGG" id="hte:Hydth_1409"/>
<dbReference type="OrthoDB" id="9804625at2"/>
<evidence type="ECO:0000313" key="7">
    <source>
        <dbReference type="EMBL" id="BAI69871.1"/>
    </source>
</evidence>
<comment type="subunit">
    <text evidence="4 5">Homodimer.</text>
</comment>
<evidence type="ECO:0000256" key="3">
    <source>
        <dbReference type="ARBA" id="ARBA00022840"/>
    </source>
</evidence>
<evidence type="ECO:0000313" key="8">
    <source>
        <dbReference type="Proteomes" id="UP000002574"/>
    </source>
</evidence>
<dbReference type="eggNOG" id="COG0026">
    <property type="taxonomic scope" value="Bacteria"/>
</dbReference>
<dbReference type="HAMAP" id="MF_01928">
    <property type="entry name" value="PurK"/>
    <property type="match status" value="1"/>
</dbReference>
<dbReference type="UniPathway" id="UPA00074">
    <property type="reaction ID" value="UER00942"/>
</dbReference>
<dbReference type="InterPro" id="IPR016185">
    <property type="entry name" value="PreATP-grasp_dom_sf"/>
</dbReference>
<keyword evidence="2 4" id="KW-0658">Purine biosynthesis</keyword>
<feature type="binding site" evidence="4">
    <location>
        <position position="92"/>
    </location>
    <ligand>
        <name>ATP</name>
        <dbReference type="ChEBI" id="CHEBI:30616"/>
    </ligand>
</feature>
<keyword evidence="3 4" id="KW-0067">ATP-binding</keyword>
<dbReference type="Pfam" id="PF02222">
    <property type="entry name" value="ATP-grasp"/>
    <property type="match status" value="1"/>
</dbReference>
<dbReference type="Gene3D" id="3.30.1490.20">
    <property type="entry name" value="ATP-grasp fold, A domain"/>
    <property type="match status" value="1"/>
</dbReference>
<dbReference type="InterPro" id="IPR040686">
    <property type="entry name" value="PurK_C"/>
</dbReference>
<feature type="binding site" evidence="4">
    <location>
        <position position="175"/>
    </location>
    <ligand>
        <name>ATP</name>
        <dbReference type="ChEBI" id="CHEBI:30616"/>
    </ligand>
</feature>
<dbReference type="EMBL" id="AP011112">
    <property type="protein sequence ID" value="BAI69871.1"/>
    <property type="molecule type" value="Genomic_DNA"/>
</dbReference>
<dbReference type="Pfam" id="PF22660">
    <property type="entry name" value="RS_preATP-grasp-like"/>
    <property type="match status" value="1"/>
</dbReference>
<evidence type="ECO:0000256" key="5">
    <source>
        <dbReference type="RuleBase" id="RU361200"/>
    </source>
</evidence>
<dbReference type="PATRIC" id="fig|608538.5.peg.1440"/>
<comment type="similarity">
    <text evidence="4 5">Belongs to the PurK/PurT family.</text>
</comment>
<evidence type="ECO:0000256" key="4">
    <source>
        <dbReference type="HAMAP-Rule" id="MF_01928"/>
    </source>
</evidence>
<feature type="binding site" evidence="4">
    <location>
        <position position="131"/>
    </location>
    <ligand>
        <name>ATP</name>
        <dbReference type="ChEBI" id="CHEBI:30616"/>
    </ligand>
</feature>
<evidence type="ECO:0000259" key="6">
    <source>
        <dbReference type="PROSITE" id="PS50975"/>
    </source>
</evidence>
<dbReference type="AlphaFoldDB" id="D3DJ69"/>
<dbReference type="STRING" id="608538.HTH_1420"/>
<dbReference type="GO" id="GO:0006189">
    <property type="term" value="P:'de novo' IMP biosynthetic process"/>
    <property type="evidence" value="ECO:0007669"/>
    <property type="project" value="UniProtKB-UniRule"/>
</dbReference>
<dbReference type="GO" id="GO:0034028">
    <property type="term" value="F:5-(carboxyamino)imidazole ribonucleotide synthase activity"/>
    <property type="evidence" value="ECO:0007669"/>
    <property type="project" value="UniProtKB-UniRule"/>
</dbReference>
<comment type="function">
    <text evidence="4">Catalyzes the ATP-dependent conversion of 5-aminoimidazole ribonucleotide (AIR) and HCO(3)(-) to N5-carboxyaminoimidazole ribonucleotide (N5-CAIR).</text>
</comment>
<feature type="binding site" evidence="4">
    <location>
        <position position="198"/>
    </location>
    <ligand>
        <name>ATP</name>
        <dbReference type="ChEBI" id="CHEBI:30616"/>
    </ligand>
</feature>
<dbReference type="InterPro" id="IPR054350">
    <property type="entry name" value="PurT/PurK_preATP-grasp"/>
</dbReference>
<dbReference type="PANTHER" id="PTHR11609">
    <property type="entry name" value="PURINE BIOSYNTHESIS PROTEIN 6/7, PUR6/7"/>
    <property type="match status" value="1"/>
</dbReference>
<organism evidence="7 8">
    <name type="scientific">Hydrogenobacter thermophilus (strain DSM 6534 / IAM 12695 / TK-6)</name>
    <dbReference type="NCBI Taxonomy" id="608538"/>
    <lineage>
        <taxon>Bacteria</taxon>
        <taxon>Pseudomonadati</taxon>
        <taxon>Aquificota</taxon>
        <taxon>Aquificia</taxon>
        <taxon>Aquificales</taxon>
        <taxon>Aquificaceae</taxon>
        <taxon>Hydrogenobacter</taxon>
    </lineage>
</organism>
<dbReference type="InterPro" id="IPR003135">
    <property type="entry name" value="ATP-grasp_carboxylate-amine"/>
</dbReference>
<evidence type="ECO:0000256" key="1">
    <source>
        <dbReference type="ARBA" id="ARBA00022741"/>
    </source>
</evidence>
<dbReference type="InterPro" id="IPR011054">
    <property type="entry name" value="Rudment_hybrid_motif"/>
</dbReference>
<feature type="domain" description="ATP-grasp" evidence="6">
    <location>
        <begin position="96"/>
        <end position="278"/>
    </location>
</feature>
<comment type="pathway">
    <text evidence="4 5">Purine metabolism; IMP biosynthesis via de novo pathway; 5-amino-1-(5-phospho-D-ribosyl)imidazole-4-carboxylate from 5-amino-1-(5-phospho-D-ribosyl)imidazole (N5-CAIR route): step 1/2.</text>
</comment>
<keyword evidence="4 5" id="KW-0436">Ligase</keyword>
<comment type="function">
    <text evidence="5">Catalyzes the ATP-dependent conversion of 5-aminoimidazole ribonucleotide (AIR) and HCO(3)- to N5-carboxyaminoimidazole ribonucleotide (N5-CAIR).</text>
</comment>
<dbReference type="Gene3D" id="3.30.470.20">
    <property type="entry name" value="ATP-grasp fold, B domain"/>
    <property type="match status" value="1"/>
</dbReference>